<evidence type="ECO:0000313" key="1">
    <source>
        <dbReference type="EMBL" id="AGA64499.1"/>
    </source>
</evidence>
<reference evidence="1 2" key="1">
    <citation type="journal article" date="2012" name="Stand. Genomic Sci.">
        <title>Complete genome sequence of Liberibacter crescens BT-1.</title>
        <authorList>
            <person name="Leonard M.T."/>
            <person name="Fagen J.R."/>
            <person name="Davis-Richardson A.G."/>
            <person name="Davis M.J."/>
            <person name="Triplett E.W."/>
        </authorList>
    </citation>
    <scope>NUCLEOTIDE SEQUENCE [LARGE SCALE GENOMIC DNA]</scope>
    <source>
        <strain evidence="1 2">BT-1</strain>
    </source>
</reference>
<evidence type="ECO:0000313" key="2">
    <source>
        <dbReference type="Proteomes" id="UP000010799"/>
    </source>
</evidence>
<dbReference type="HOGENOM" id="CLU_2619553_0_0_5"/>
<name>L0ESN1_LIBCB</name>
<protein>
    <submittedName>
        <fullName evidence="1">Uncharacterized protein</fullName>
    </submittedName>
</protein>
<accession>L0ESN1</accession>
<organism evidence="1 2">
    <name type="scientific">Liberibacter crescens (strain BT-1)</name>
    <dbReference type="NCBI Taxonomy" id="1215343"/>
    <lineage>
        <taxon>Bacteria</taxon>
        <taxon>Pseudomonadati</taxon>
        <taxon>Pseudomonadota</taxon>
        <taxon>Alphaproteobacteria</taxon>
        <taxon>Hyphomicrobiales</taxon>
        <taxon>Rhizobiaceae</taxon>
        <taxon>Liberibacter</taxon>
    </lineage>
</organism>
<dbReference type="PATRIC" id="fig|1215343.11.peg.517"/>
<dbReference type="AlphaFoldDB" id="L0ESN1"/>
<sequence>MSSGFRLKRAELREEEKIAMARDLLAHPLFNSFFEDLETSAVDRCLHAAWLDHEGRAQAAAEARGIRSFHAYLEKLAKKA</sequence>
<dbReference type="KEGG" id="lcc:B488_05070"/>
<dbReference type="Proteomes" id="UP000010799">
    <property type="component" value="Chromosome"/>
</dbReference>
<proteinExistence type="predicted"/>
<dbReference type="SMR" id="L0ESN1"/>
<dbReference type="eggNOG" id="ENOG5030NXH">
    <property type="taxonomic scope" value="Bacteria"/>
</dbReference>
<dbReference type="EMBL" id="CP003789">
    <property type="protein sequence ID" value="AGA64499.1"/>
    <property type="molecule type" value="Genomic_DNA"/>
</dbReference>
<keyword evidence="2" id="KW-1185">Reference proteome</keyword>
<dbReference type="STRING" id="1215343.B488_05070"/>
<gene>
    <name evidence="1" type="ordered locus">B488_05070</name>
</gene>